<evidence type="ECO:0000313" key="1">
    <source>
        <dbReference type="EMBL" id="KAK7479884.1"/>
    </source>
</evidence>
<gene>
    <name evidence="1" type="ORF">BaRGS_00028874</name>
</gene>
<comment type="caution">
    <text evidence="1">The sequence shown here is derived from an EMBL/GenBank/DDBJ whole genome shotgun (WGS) entry which is preliminary data.</text>
</comment>
<name>A0ABD0JY09_9CAEN</name>
<dbReference type="EMBL" id="JACVVK020000293">
    <property type="protein sequence ID" value="KAK7479884.1"/>
    <property type="molecule type" value="Genomic_DNA"/>
</dbReference>
<feature type="non-terminal residue" evidence="1">
    <location>
        <position position="1"/>
    </location>
</feature>
<proteinExistence type="predicted"/>
<protein>
    <submittedName>
        <fullName evidence="1">Uncharacterized protein</fullName>
    </submittedName>
</protein>
<dbReference type="AlphaFoldDB" id="A0ABD0JY09"/>
<accession>A0ABD0JY09</accession>
<reference evidence="1 2" key="1">
    <citation type="journal article" date="2023" name="Sci. Data">
        <title>Genome assembly of the Korean intertidal mud-creeper Batillaria attramentaria.</title>
        <authorList>
            <person name="Patra A.K."/>
            <person name="Ho P.T."/>
            <person name="Jun S."/>
            <person name="Lee S.J."/>
            <person name="Kim Y."/>
            <person name="Won Y.J."/>
        </authorList>
    </citation>
    <scope>NUCLEOTIDE SEQUENCE [LARGE SCALE GENOMIC DNA]</scope>
    <source>
        <strain evidence="1">Wonlab-2016</strain>
    </source>
</reference>
<evidence type="ECO:0000313" key="2">
    <source>
        <dbReference type="Proteomes" id="UP001519460"/>
    </source>
</evidence>
<keyword evidence="2" id="KW-1185">Reference proteome</keyword>
<dbReference type="Proteomes" id="UP001519460">
    <property type="component" value="Unassembled WGS sequence"/>
</dbReference>
<sequence length="108" mass="12276">QRGSAVPQVHTSPYRLELNISPGSSADLRLQQPYPTISHEQRSPPAPITARSFHWSNMRRQPCFTEIKGPSHCRPIDGNERVNYRPINASETKSIRWKMRGRVKGTLG</sequence>
<organism evidence="1 2">
    <name type="scientific">Batillaria attramentaria</name>
    <dbReference type="NCBI Taxonomy" id="370345"/>
    <lineage>
        <taxon>Eukaryota</taxon>
        <taxon>Metazoa</taxon>
        <taxon>Spiralia</taxon>
        <taxon>Lophotrochozoa</taxon>
        <taxon>Mollusca</taxon>
        <taxon>Gastropoda</taxon>
        <taxon>Caenogastropoda</taxon>
        <taxon>Sorbeoconcha</taxon>
        <taxon>Cerithioidea</taxon>
        <taxon>Batillariidae</taxon>
        <taxon>Batillaria</taxon>
    </lineage>
</organism>